<evidence type="ECO:0000313" key="12">
    <source>
        <dbReference type="Proteomes" id="UP000254785"/>
    </source>
</evidence>
<dbReference type="PROSITE" id="PS51384">
    <property type="entry name" value="FAD_FR"/>
    <property type="match status" value="1"/>
</dbReference>
<evidence type="ECO:0000256" key="1">
    <source>
        <dbReference type="ARBA" id="ARBA00001974"/>
    </source>
</evidence>
<reference evidence="11 12" key="1">
    <citation type="submission" date="2018-06" db="EMBL/GenBank/DDBJ databases">
        <authorList>
            <consortium name="Pathogen Informatics"/>
            <person name="Doyle S."/>
        </authorList>
    </citation>
    <scope>NUCLEOTIDE SEQUENCE [LARGE SCALE GENOMIC DNA]</scope>
    <source>
        <strain evidence="11 12">NCTC9117</strain>
    </source>
</reference>
<comment type="cofactor">
    <cofactor evidence="9">
        <name>[2Fe-2S] cluster</name>
        <dbReference type="ChEBI" id="CHEBI:190135"/>
    </cofactor>
</comment>
<dbReference type="CDD" id="cd06214">
    <property type="entry name" value="PA_degradation_oxidoreductase_like"/>
    <property type="match status" value="1"/>
</dbReference>
<dbReference type="FunFam" id="3.40.50.80:FF:000041">
    <property type="entry name" value="1,2-phenylacetyl-CoA epoxidase subunit E"/>
    <property type="match status" value="1"/>
</dbReference>
<dbReference type="InterPro" id="IPR002744">
    <property type="entry name" value="MIP18-like"/>
</dbReference>
<protein>
    <submittedName>
        <fullName evidence="11">Subunit of the phenylacetly-CoA oxygenase/reductase</fullName>
        <ecNumber evidence="11">1.17.1.-</ecNumber>
    </submittedName>
</protein>
<dbReference type="Pfam" id="PF00175">
    <property type="entry name" value="NAD_binding_1"/>
    <property type="match status" value="1"/>
</dbReference>
<evidence type="ECO:0000256" key="8">
    <source>
        <dbReference type="ARBA" id="ARBA00023014"/>
    </source>
</evidence>
<dbReference type="InterPro" id="IPR017927">
    <property type="entry name" value="FAD-bd_FR_type"/>
</dbReference>
<dbReference type="Gene3D" id="3.40.50.80">
    <property type="entry name" value="Nucleotide-binding domain of ferredoxin-NADP reductase (FNR) module"/>
    <property type="match status" value="1"/>
</dbReference>
<keyword evidence="6 11" id="KW-0560">Oxidoreductase</keyword>
<keyword evidence="5" id="KW-0274">FAD</keyword>
<keyword evidence="4" id="KW-0479">Metal-binding</keyword>
<feature type="domain" description="FAD-binding FR-type" evidence="10">
    <location>
        <begin position="170"/>
        <end position="274"/>
    </location>
</feature>
<evidence type="ECO:0000256" key="5">
    <source>
        <dbReference type="ARBA" id="ARBA00022827"/>
    </source>
</evidence>
<dbReference type="InterPro" id="IPR017938">
    <property type="entry name" value="Riboflavin_synthase-like_b-brl"/>
</dbReference>
<dbReference type="Gene3D" id="2.40.30.10">
    <property type="entry name" value="Translation factors"/>
    <property type="match status" value="1"/>
</dbReference>
<dbReference type="SUPFAM" id="SSF117916">
    <property type="entry name" value="Fe-S cluster assembly (FSCA) domain-like"/>
    <property type="match status" value="1"/>
</dbReference>
<dbReference type="InterPro" id="IPR011883">
    <property type="entry name" value="PaaD-like"/>
</dbReference>
<keyword evidence="2" id="KW-0285">Flavoprotein</keyword>
<comment type="cofactor">
    <cofactor evidence="1">
        <name>FAD</name>
        <dbReference type="ChEBI" id="CHEBI:57692"/>
    </cofactor>
</comment>
<dbReference type="GO" id="GO:0051537">
    <property type="term" value="F:2 iron, 2 sulfur cluster binding"/>
    <property type="evidence" value="ECO:0007669"/>
    <property type="project" value="UniProtKB-KW"/>
</dbReference>
<dbReference type="InterPro" id="IPR008333">
    <property type="entry name" value="Cbr1-like_FAD-bd_dom"/>
</dbReference>
<dbReference type="InterPro" id="IPR001709">
    <property type="entry name" value="Flavoprot_Pyr_Nucl_cyt_Rdtase"/>
</dbReference>
<dbReference type="EMBL" id="UGDC01000003">
    <property type="protein sequence ID" value="STJ80901.1"/>
    <property type="molecule type" value="Genomic_DNA"/>
</dbReference>
<evidence type="ECO:0000256" key="7">
    <source>
        <dbReference type="ARBA" id="ARBA00023004"/>
    </source>
</evidence>
<dbReference type="SUPFAM" id="SSF63380">
    <property type="entry name" value="Riboflavin synthase domain-like"/>
    <property type="match status" value="1"/>
</dbReference>
<dbReference type="GO" id="GO:0046872">
    <property type="term" value="F:metal ion binding"/>
    <property type="evidence" value="ECO:0007669"/>
    <property type="project" value="UniProtKB-KW"/>
</dbReference>
<dbReference type="AlphaFoldDB" id="A0A376YB69"/>
<evidence type="ECO:0000313" key="11">
    <source>
        <dbReference type="EMBL" id="STJ80901.1"/>
    </source>
</evidence>
<dbReference type="InterPro" id="IPR039261">
    <property type="entry name" value="FNR_nucleotide-bd"/>
</dbReference>
<dbReference type="PANTHER" id="PTHR47354">
    <property type="entry name" value="NADH OXIDOREDUCTASE HCR"/>
    <property type="match status" value="1"/>
</dbReference>
<dbReference type="GO" id="GO:0016491">
    <property type="term" value="F:oxidoreductase activity"/>
    <property type="evidence" value="ECO:0007669"/>
    <property type="project" value="UniProtKB-KW"/>
</dbReference>
<evidence type="ECO:0000259" key="10">
    <source>
        <dbReference type="PROSITE" id="PS51384"/>
    </source>
</evidence>
<evidence type="ECO:0000256" key="4">
    <source>
        <dbReference type="ARBA" id="ARBA00022723"/>
    </source>
</evidence>
<dbReference type="NCBIfam" id="TIGR02159">
    <property type="entry name" value="PA_CoA_Oxy4"/>
    <property type="match status" value="1"/>
</dbReference>
<dbReference type="EC" id="1.17.1.-" evidence="11"/>
<dbReference type="PANTHER" id="PTHR47354:SF8">
    <property type="entry name" value="1,2-PHENYLACETYL-COA EPOXIDASE, SUBUNIT E"/>
    <property type="match status" value="1"/>
</dbReference>
<evidence type="ECO:0000256" key="3">
    <source>
        <dbReference type="ARBA" id="ARBA00022714"/>
    </source>
</evidence>
<organism evidence="11 12">
    <name type="scientific">Escherichia coli</name>
    <dbReference type="NCBI Taxonomy" id="562"/>
    <lineage>
        <taxon>Bacteria</taxon>
        <taxon>Pseudomonadati</taxon>
        <taxon>Pseudomonadota</taxon>
        <taxon>Gammaproteobacteria</taxon>
        <taxon>Enterobacterales</taxon>
        <taxon>Enterobacteriaceae</taxon>
        <taxon>Escherichia</taxon>
    </lineage>
</organism>
<keyword evidence="3" id="KW-0001">2Fe-2S</keyword>
<accession>A0A376YB69</accession>
<gene>
    <name evidence="11" type="primary">paaJ_2</name>
    <name evidence="11" type="ORF">NCTC9117_03436</name>
</gene>
<evidence type="ECO:0000256" key="2">
    <source>
        <dbReference type="ARBA" id="ARBA00022630"/>
    </source>
</evidence>
<name>A0A376YB69_ECOLX</name>
<dbReference type="PRINTS" id="PR00371">
    <property type="entry name" value="FPNCR"/>
</dbReference>
<dbReference type="Pfam" id="PF01883">
    <property type="entry name" value="FeS_assembly_P"/>
    <property type="match status" value="1"/>
</dbReference>
<dbReference type="InterPro" id="IPR001433">
    <property type="entry name" value="OxRdtase_FAD/NAD-bd"/>
</dbReference>
<dbReference type="Pfam" id="PF00970">
    <property type="entry name" value="FAD_binding_6"/>
    <property type="match status" value="1"/>
</dbReference>
<dbReference type="GO" id="GO:0050660">
    <property type="term" value="F:flavin adenine dinucleotide binding"/>
    <property type="evidence" value="ECO:0007669"/>
    <property type="project" value="TreeGrafter"/>
</dbReference>
<dbReference type="InterPro" id="IPR034904">
    <property type="entry name" value="FSCA_dom_sf"/>
</dbReference>
<keyword evidence="7" id="KW-0408">Iron</keyword>
<keyword evidence="8" id="KW-0411">Iron-sulfur</keyword>
<dbReference type="SUPFAM" id="SSF52343">
    <property type="entry name" value="Ferredoxin reductase-like, C-terminal NADP-linked domain"/>
    <property type="match status" value="1"/>
</dbReference>
<sequence length="431" mass="47412">MQRLATIAPPQVHEIWALLSQIPDPEIPVLTITDLGMVRNVTQMGEGWVIGFTPTYSGCPATEHLIGAIREAMTTNGFTPVQVVLQLDPAWTTDWMTPDAVSVCESMALARPPDTVAMPICRQKYVARAAPASIPHLSVNLVPRPAKHCTAAIVAANLSIISNVFEDAMTTFHSLTVAKVESETRDAVTITFAVPQPLQEAYRFRPGQHLTLKASFDGEELRRCYSICRSYLPGEISVAVKAIEGGRFSCYAREHIRQGMTLEVMVPQGHFGYQPQAERQGRYLAIAAGSGITPMLAIIATTLQTEPESQFTLIYGNRTSQSMMFRQALADLKDKYPQRLQLLCIFSQETLDSDLLHGRIDGEKLQSLGASLINFRLYDEAFICGPAAMMDDAETALKALGMPDKTIHLERFNTPARASNVALTCKVTDKK</sequence>
<proteinExistence type="predicted"/>
<dbReference type="PRINTS" id="PR00410">
    <property type="entry name" value="PHEHYDRXLASE"/>
</dbReference>
<evidence type="ECO:0000256" key="6">
    <source>
        <dbReference type="ARBA" id="ARBA00023002"/>
    </source>
</evidence>
<evidence type="ECO:0000256" key="9">
    <source>
        <dbReference type="ARBA" id="ARBA00034078"/>
    </source>
</evidence>
<dbReference type="Gene3D" id="3.30.300.130">
    <property type="entry name" value="Fe-S cluster assembly (FSCA)"/>
    <property type="match status" value="1"/>
</dbReference>
<dbReference type="InterPro" id="IPR050415">
    <property type="entry name" value="MRET"/>
</dbReference>
<dbReference type="Proteomes" id="UP000254785">
    <property type="component" value="Unassembled WGS sequence"/>
</dbReference>